<name>A0A0A9EDR6_ARUDO</name>
<reference evidence="1" key="2">
    <citation type="journal article" date="2015" name="Data Brief">
        <title>Shoot transcriptome of the giant reed, Arundo donax.</title>
        <authorList>
            <person name="Barrero R.A."/>
            <person name="Guerrero F.D."/>
            <person name="Moolhuijzen P."/>
            <person name="Goolsby J.A."/>
            <person name="Tidwell J."/>
            <person name="Bellgard S.E."/>
            <person name="Bellgard M.I."/>
        </authorList>
    </citation>
    <scope>NUCLEOTIDE SEQUENCE</scope>
    <source>
        <tissue evidence="1">Shoot tissue taken approximately 20 cm above the soil surface</tissue>
    </source>
</reference>
<evidence type="ECO:0000313" key="1">
    <source>
        <dbReference type="EMBL" id="JAD98201.1"/>
    </source>
</evidence>
<protein>
    <submittedName>
        <fullName evidence="1">6-phosphofructokinase 2</fullName>
    </submittedName>
</protein>
<keyword evidence="1" id="KW-0418">Kinase</keyword>
<organism evidence="1">
    <name type="scientific">Arundo donax</name>
    <name type="common">Giant reed</name>
    <name type="synonym">Donax arundinaceus</name>
    <dbReference type="NCBI Taxonomy" id="35708"/>
    <lineage>
        <taxon>Eukaryota</taxon>
        <taxon>Viridiplantae</taxon>
        <taxon>Streptophyta</taxon>
        <taxon>Embryophyta</taxon>
        <taxon>Tracheophyta</taxon>
        <taxon>Spermatophyta</taxon>
        <taxon>Magnoliopsida</taxon>
        <taxon>Liliopsida</taxon>
        <taxon>Poales</taxon>
        <taxon>Poaceae</taxon>
        <taxon>PACMAD clade</taxon>
        <taxon>Arundinoideae</taxon>
        <taxon>Arundineae</taxon>
        <taxon>Arundo</taxon>
    </lineage>
</organism>
<proteinExistence type="predicted"/>
<dbReference type="GO" id="GO:0016301">
    <property type="term" value="F:kinase activity"/>
    <property type="evidence" value="ECO:0007669"/>
    <property type="project" value="UniProtKB-KW"/>
</dbReference>
<dbReference type="EMBL" id="GBRH01199694">
    <property type="protein sequence ID" value="JAD98201.1"/>
    <property type="molecule type" value="Transcribed_RNA"/>
</dbReference>
<sequence>MAAFTSSDWK</sequence>
<keyword evidence="1" id="KW-0808">Transferase</keyword>
<accession>A0A0A9EDR6</accession>
<reference evidence="1" key="1">
    <citation type="submission" date="2014-09" db="EMBL/GenBank/DDBJ databases">
        <authorList>
            <person name="Magalhaes I.L.F."/>
            <person name="Oliveira U."/>
            <person name="Santos F.R."/>
            <person name="Vidigal T.H.D.A."/>
            <person name="Brescovit A.D."/>
            <person name="Santos A.J."/>
        </authorList>
    </citation>
    <scope>NUCLEOTIDE SEQUENCE</scope>
    <source>
        <tissue evidence="1">Shoot tissue taken approximately 20 cm above the soil surface</tissue>
    </source>
</reference>